<feature type="region of interest" description="Disordered" evidence="1">
    <location>
        <begin position="373"/>
        <end position="443"/>
    </location>
</feature>
<feature type="compositionally biased region" description="Basic residues" evidence="1">
    <location>
        <begin position="377"/>
        <end position="386"/>
    </location>
</feature>
<accession>A0ABR4BQX1</accession>
<feature type="compositionally biased region" description="Polar residues" evidence="1">
    <location>
        <begin position="387"/>
        <end position="404"/>
    </location>
</feature>
<evidence type="ECO:0000313" key="3">
    <source>
        <dbReference type="Proteomes" id="UP001595075"/>
    </source>
</evidence>
<dbReference type="EMBL" id="JAZHXI010000024">
    <property type="protein sequence ID" value="KAL2060086.1"/>
    <property type="molecule type" value="Genomic_DNA"/>
</dbReference>
<feature type="region of interest" description="Disordered" evidence="1">
    <location>
        <begin position="572"/>
        <end position="599"/>
    </location>
</feature>
<feature type="region of interest" description="Disordered" evidence="1">
    <location>
        <begin position="177"/>
        <end position="206"/>
    </location>
</feature>
<protein>
    <submittedName>
        <fullName evidence="2">Uncharacterized protein</fullName>
    </submittedName>
</protein>
<feature type="compositionally biased region" description="Low complexity" evidence="1">
    <location>
        <begin position="502"/>
        <end position="519"/>
    </location>
</feature>
<gene>
    <name evidence="2" type="ORF">VTL71DRAFT_9908</name>
</gene>
<keyword evidence="3" id="KW-1185">Reference proteome</keyword>
<feature type="compositionally biased region" description="Basic and acidic residues" evidence="1">
    <location>
        <begin position="81"/>
        <end position="100"/>
    </location>
</feature>
<feature type="region of interest" description="Disordered" evidence="1">
    <location>
        <begin position="264"/>
        <end position="314"/>
    </location>
</feature>
<evidence type="ECO:0000256" key="1">
    <source>
        <dbReference type="SAM" id="MobiDB-lite"/>
    </source>
</evidence>
<reference evidence="2 3" key="1">
    <citation type="journal article" date="2024" name="Commun. Biol.">
        <title>Comparative genomic analysis of thermophilic fungi reveals convergent evolutionary adaptations and gene losses.</title>
        <authorList>
            <person name="Steindorff A.S."/>
            <person name="Aguilar-Pontes M.V."/>
            <person name="Robinson A.J."/>
            <person name="Andreopoulos B."/>
            <person name="LaButti K."/>
            <person name="Kuo A."/>
            <person name="Mondo S."/>
            <person name="Riley R."/>
            <person name="Otillar R."/>
            <person name="Haridas S."/>
            <person name="Lipzen A."/>
            <person name="Grimwood J."/>
            <person name="Schmutz J."/>
            <person name="Clum A."/>
            <person name="Reid I.D."/>
            <person name="Moisan M.C."/>
            <person name="Butler G."/>
            <person name="Nguyen T.T.M."/>
            <person name="Dewar K."/>
            <person name="Conant G."/>
            <person name="Drula E."/>
            <person name="Henrissat B."/>
            <person name="Hansel C."/>
            <person name="Singer S."/>
            <person name="Hutchinson M.I."/>
            <person name="de Vries R.P."/>
            <person name="Natvig D.O."/>
            <person name="Powell A.J."/>
            <person name="Tsang A."/>
            <person name="Grigoriev I.V."/>
        </authorList>
    </citation>
    <scope>NUCLEOTIDE SEQUENCE [LARGE SCALE GENOMIC DNA]</scope>
    <source>
        <strain evidence="2 3">CBS 494.80</strain>
    </source>
</reference>
<feature type="compositionally biased region" description="Basic residues" evidence="1">
    <location>
        <begin position="63"/>
        <end position="72"/>
    </location>
</feature>
<feature type="compositionally biased region" description="Polar residues" evidence="1">
    <location>
        <begin position="422"/>
        <end position="443"/>
    </location>
</feature>
<feature type="compositionally biased region" description="Polar residues" evidence="1">
    <location>
        <begin position="265"/>
        <end position="291"/>
    </location>
</feature>
<feature type="region of interest" description="Disordered" evidence="1">
    <location>
        <begin position="470"/>
        <end position="519"/>
    </location>
</feature>
<evidence type="ECO:0000313" key="2">
    <source>
        <dbReference type="EMBL" id="KAL2060086.1"/>
    </source>
</evidence>
<comment type="caution">
    <text evidence="2">The sequence shown here is derived from an EMBL/GenBank/DDBJ whole genome shotgun (WGS) entry which is preliminary data.</text>
</comment>
<feature type="compositionally biased region" description="Polar residues" evidence="1">
    <location>
        <begin position="577"/>
        <end position="592"/>
    </location>
</feature>
<sequence length="840" mass="89473">MADEQETSQGGQDARRDIPRKQNGIAVQAVANPNTTSAFPPPSPTREHTSTKAQGSSGPGPSRGKKGKKANAKKQSTVPDVYKEMLAELKDTSIDTAERPLKKRAPRRPQVGQTNSIDNAEPSMMVAPPSKPAGNKLPKGYLDPESEEESSLVEPARKNSKNPLYAFEDQTKLIAEGANSNKACKPVPKKTKKKPPPVASSSNVAPEPTKVVIILSDDEFGEEFSSPAPEPTGVVVIYSDDELEQESPVSTLITKPASKARAASISATSANTHAIQSLQPSSEVNSVVNTQESHHNPITLPNAPLQPRMVASHVPEIANKNKLKFFPPTPQADQAQLNSSYLQASNAEFNFPIASQSSQSSDPLQQLHDKAGLAPATHKKKKKKRTSQSAKTPTLDSNMESSTPSREDAPALESAKQPEVFPSTSIAPTMPSTSVAPSLPSTSFAPSLPSTSFAPVLPGDVALGAWRPEHNTPFARTSDEPPQKARATAGTTFFPLPSPNAPVSSVSQPAQASSSSDDKLASLSANLQLESTPTGLSASSEAASNTTVVPAVSAPEPGPARPRIILNVRSRRPGASANRTVASSSAAGQSNPAPAISNVPAPAANQPPLLMGRPRIARTLVANRGHAPLQPPQSTIYQYDVELFLYYACRMFQGHHLNDDARINSNYQEMVTILMKWQGATEYSLVPITHSSQNGHDIGHLLATTAVSRGLQSILPDLGQFFLGCQNTAMDYIRNMSDEDIAAYEEEPESSWLYLQHTEKHFFERAKDEVGRVLNVELARLQAQPEVPDAGRANVAPAGRGVNAVGEGRGWGARGRGGIVRGRGRGRGMVFAPWGGPGGF</sequence>
<dbReference type="Proteomes" id="UP001595075">
    <property type="component" value="Unassembled WGS sequence"/>
</dbReference>
<proteinExistence type="predicted"/>
<organism evidence="2 3">
    <name type="scientific">Oculimacula yallundae</name>
    <dbReference type="NCBI Taxonomy" id="86028"/>
    <lineage>
        <taxon>Eukaryota</taxon>
        <taxon>Fungi</taxon>
        <taxon>Dikarya</taxon>
        <taxon>Ascomycota</taxon>
        <taxon>Pezizomycotina</taxon>
        <taxon>Leotiomycetes</taxon>
        <taxon>Helotiales</taxon>
        <taxon>Ploettnerulaceae</taxon>
        <taxon>Oculimacula</taxon>
    </lineage>
</organism>
<name>A0ABR4BQX1_9HELO</name>
<feature type="region of interest" description="Disordered" evidence="1">
    <location>
        <begin position="1"/>
        <end position="164"/>
    </location>
</feature>